<dbReference type="Pfam" id="PF00059">
    <property type="entry name" value="Lectin_C"/>
    <property type="match status" value="1"/>
</dbReference>
<evidence type="ECO:0000256" key="1">
    <source>
        <dbReference type="ARBA" id="ARBA00023157"/>
    </source>
</evidence>
<dbReference type="InterPro" id="IPR016187">
    <property type="entry name" value="CTDL_fold"/>
</dbReference>
<evidence type="ECO:0000313" key="5">
    <source>
        <dbReference type="Proteomes" id="UP001190640"/>
    </source>
</evidence>
<protein>
    <submittedName>
        <fullName evidence="6">Lithostathine-2-like</fullName>
    </submittedName>
</protein>
<evidence type="ECO:0000256" key="2">
    <source>
        <dbReference type="SAM" id="MobiDB-lite"/>
    </source>
</evidence>
<dbReference type="PANTHER" id="PTHR22803">
    <property type="entry name" value="MANNOSE, PHOSPHOLIPASE, LECTIN RECEPTOR RELATED"/>
    <property type="match status" value="1"/>
</dbReference>
<dbReference type="Proteomes" id="UP001190640">
    <property type="component" value="Chromosome 9"/>
</dbReference>
<sequence length="264" mass="29018">MGQAVYLGLCLLGCLIFNPVVEASSSGEGPSATQPGPTPCTSGMLGPTTDQTSGLQSITTAIESLEGRMMNTLNSVQTHLRTVGRILLYQGRRLQAVERRVRGLEQQQAATHSSAGNGTVDGRARCPAGVLFYKQFCYQFISSYVPWHRAEVRCQELQSGPESHLVSILSAREGRIVASYLSNKGISDIWIGLEATRSNGYMVWEWSDVSPLSLPLWDGRTLSSAISAKECVCMTNIRNTINQKWLQRACTDTLPFLCKYRADY</sequence>
<feature type="domain" description="C-type lectin" evidence="4">
    <location>
        <begin position="133"/>
        <end position="259"/>
    </location>
</feature>
<dbReference type="InterPro" id="IPR016186">
    <property type="entry name" value="C-type_lectin-like/link_sf"/>
</dbReference>
<reference evidence="6" key="1">
    <citation type="submission" date="2025-08" db="UniProtKB">
        <authorList>
            <consortium name="RefSeq"/>
        </authorList>
    </citation>
    <scope>IDENTIFICATION</scope>
    <source>
        <tissue evidence="6">Blood</tissue>
    </source>
</reference>
<evidence type="ECO:0000313" key="6">
    <source>
        <dbReference type="RefSeq" id="XP_054843830.1"/>
    </source>
</evidence>
<evidence type="ECO:0000259" key="4">
    <source>
        <dbReference type="PROSITE" id="PS50041"/>
    </source>
</evidence>
<accession>A0AA97L5W7</accession>
<dbReference type="RefSeq" id="XP_054843830.1">
    <property type="nucleotide sequence ID" value="XM_054987855.1"/>
</dbReference>
<organism evidence="5 6">
    <name type="scientific">Eublepharis macularius</name>
    <name type="common">Leopard gecko</name>
    <name type="synonym">Cyrtodactylus macularius</name>
    <dbReference type="NCBI Taxonomy" id="481883"/>
    <lineage>
        <taxon>Eukaryota</taxon>
        <taxon>Metazoa</taxon>
        <taxon>Chordata</taxon>
        <taxon>Craniata</taxon>
        <taxon>Vertebrata</taxon>
        <taxon>Euteleostomi</taxon>
        <taxon>Lepidosauria</taxon>
        <taxon>Squamata</taxon>
        <taxon>Bifurcata</taxon>
        <taxon>Gekkota</taxon>
        <taxon>Eublepharidae</taxon>
        <taxon>Eublepharinae</taxon>
        <taxon>Eublepharis</taxon>
    </lineage>
</organism>
<proteinExistence type="predicted"/>
<dbReference type="InterPro" id="IPR001304">
    <property type="entry name" value="C-type_lectin-like"/>
</dbReference>
<feature type="compositionally biased region" description="Polar residues" evidence="2">
    <location>
        <begin position="25"/>
        <end position="41"/>
    </location>
</feature>
<dbReference type="Gene3D" id="3.10.100.10">
    <property type="entry name" value="Mannose-Binding Protein A, subunit A"/>
    <property type="match status" value="1"/>
</dbReference>
<keyword evidence="3" id="KW-0732">Signal</keyword>
<dbReference type="AlphaFoldDB" id="A0AA97L5W7"/>
<dbReference type="SUPFAM" id="SSF56436">
    <property type="entry name" value="C-type lectin-like"/>
    <property type="match status" value="1"/>
</dbReference>
<dbReference type="PRINTS" id="PR01504">
    <property type="entry name" value="PNCREATITSAP"/>
</dbReference>
<dbReference type="InterPro" id="IPR050111">
    <property type="entry name" value="C-type_lectin/snaclec_domain"/>
</dbReference>
<dbReference type="PROSITE" id="PS50041">
    <property type="entry name" value="C_TYPE_LECTIN_2"/>
    <property type="match status" value="1"/>
</dbReference>
<keyword evidence="5" id="KW-1185">Reference proteome</keyword>
<feature type="region of interest" description="Disordered" evidence="2">
    <location>
        <begin position="25"/>
        <end position="53"/>
    </location>
</feature>
<dbReference type="SMART" id="SM00034">
    <property type="entry name" value="CLECT"/>
    <property type="match status" value="1"/>
</dbReference>
<feature type="signal peptide" evidence="3">
    <location>
        <begin position="1"/>
        <end position="23"/>
    </location>
</feature>
<gene>
    <name evidence="6" type="primary">LOC129335407</name>
</gene>
<dbReference type="GeneID" id="129335407"/>
<feature type="chain" id="PRO_5041652017" evidence="3">
    <location>
        <begin position="24"/>
        <end position="264"/>
    </location>
</feature>
<evidence type="ECO:0000256" key="3">
    <source>
        <dbReference type="SAM" id="SignalP"/>
    </source>
</evidence>
<name>A0AA97L5W7_EUBMA</name>
<dbReference type="KEGG" id="emc:129335407"/>
<keyword evidence="1" id="KW-1015">Disulfide bond</keyword>